<evidence type="ECO:0000313" key="2">
    <source>
        <dbReference type="Proteomes" id="UP001647509"/>
    </source>
</evidence>
<sequence>MFKLLFKNLLLADYSVSKWLVNKKMPERILPSTLHFFATPFTFIIGALYFVVIGSIKYRFESYLPILIGLVVVMLPFQLFIEKKAKRAIYQWQIEKEYKTLTKNQRWNKNTFGFIFFWSAFGVSFYLIVKFVGGYLVQ</sequence>
<proteinExistence type="predicted"/>
<name>A0ACC5UBR5_9FLAO</name>
<comment type="caution">
    <text evidence="1">The sequence shown here is derived from an EMBL/GenBank/DDBJ whole genome shotgun (WGS) entry which is preliminary data.</text>
</comment>
<dbReference type="Proteomes" id="UP001647509">
    <property type="component" value="Unassembled WGS sequence"/>
</dbReference>
<evidence type="ECO:0000313" key="1">
    <source>
        <dbReference type="EMBL" id="MBU2951694.1"/>
    </source>
</evidence>
<organism evidence="1 2">
    <name type="scientific">Pseudotamlana agarivorans</name>
    <dbReference type="NCBI Taxonomy" id="481183"/>
    <lineage>
        <taxon>Bacteria</taxon>
        <taxon>Pseudomonadati</taxon>
        <taxon>Bacteroidota</taxon>
        <taxon>Flavobacteriia</taxon>
        <taxon>Flavobacteriales</taxon>
        <taxon>Flavobacteriaceae</taxon>
        <taxon>Pseudotamlana</taxon>
    </lineage>
</organism>
<dbReference type="EMBL" id="JAHKPD010000018">
    <property type="protein sequence ID" value="MBU2951694.1"/>
    <property type="molecule type" value="Genomic_DNA"/>
</dbReference>
<accession>A0ACC5UBR5</accession>
<keyword evidence="2" id="KW-1185">Reference proteome</keyword>
<protein>
    <submittedName>
        <fullName evidence="1">Uncharacterized protein</fullName>
    </submittedName>
</protein>
<reference evidence="1" key="1">
    <citation type="submission" date="2021-05" db="EMBL/GenBank/DDBJ databases">
        <title>Draft genomes of bacteria isolated from model marine particles.</title>
        <authorList>
            <person name="Datta M.S."/>
            <person name="Schwartzman J.A."/>
            <person name="Enke T.N."/>
            <person name="Saavedra J."/>
            <person name="Cermak N."/>
            <person name="Cordero O.X."/>
        </authorList>
    </citation>
    <scope>NUCLEOTIDE SEQUENCE</scope>
    <source>
        <strain evidence="1">I2M19</strain>
    </source>
</reference>
<gene>
    <name evidence="1" type="ORF">KO493_13395</name>
</gene>